<sequence>MLKTKTPPLEDRITSFRADLDRFIDERVAELKKQCPGVPEGVLRMGLMGKSGCECRTVLAIKTKDAQEAANGAA</sequence>
<comment type="caution">
    <text evidence="1">The sequence shown here is derived from an EMBL/GenBank/DDBJ whole genome shotgun (WGS) entry which is preliminary data.</text>
</comment>
<dbReference type="AlphaFoldDB" id="A0A4Q0Q7L8"/>
<organism evidence="1 2">
    <name type="scientific">Bradyrhizobium zhanjiangense</name>
    <dbReference type="NCBI Taxonomy" id="1325107"/>
    <lineage>
        <taxon>Bacteria</taxon>
        <taxon>Pseudomonadati</taxon>
        <taxon>Pseudomonadota</taxon>
        <taxon>Alphaproteobacteria</taxon>
        <taxon>Hyphomicrobiales</taxon>
        <taxon>Nitrobacteraceae</taxon>
        <taxon>Bradyrhizobium</taxon>
    </lineage>
</organism>
<protein>
    <submittedName>
        <fullName evidence="1">Uncharacterized protein</fullName>
    </submittedName>
</protein>
<accession>A0A4Q0Q7L8</accession>
<proteinExistence type="predicted"/>
<evidence type="ECO:0000313" key="2">
    <source>
        <dbReference type="Proteomes" id="UP000290174"/>
    </source>
</evidence>
<reference evidence="1 2" key="1">
    <citation type="submission" date="2018-11" db="EMBL/GenBank/DDBJ databases">
        <title>Bradyrhizobium sp. nov., isolated from effective nodules of peanut in China.</title>
        <authorList>
            <person name="Li Y."/>
        </authorList>
    </citation>
    <scope>NUCLEOTIDE SEQUENCE [LARGE SCALE GENOMIC DNA]</scope>
    <source>
        <strain evidence="1 2">CCBAU 51770</strain>
    </source>
</reference>
<dbReference type="EMBL" id="RKMK01000059">
    <property type="protein sequence ID" value="RXG85342.1"/>
    <property type="molecule type" value="Genomic_DNA"/>
</dbReference>
<name>A0A4Q0Q7L8_9BRAD</name>
<gene>
    <name evidence="1" type="ORF">EAS61_36440</name>
</gene>
<dbReference type="Proteomes" id="UP000290174">
    <property type="component" value="Unassembled WGS sequence"/>
</dbReference>
<evidence type="ECO:0000313" key="1">
    <source>
        <dbReference type="EMBL" id="RXG85342.1"/>
    </source>
</evidence>